<keyword evidence="1" id="KW-0969">Cilium</keyword>
<sequence length="141" mass="15433">MPSQPPLLDAITRSLHHLATRQRVVAENIANSETPHFRARDVRPPDFGALLERQIGRGGVQRITPPQVVPTEAMVALGVPRPADRATIRDRATSETKPDGNTVSLEDQLLKMGQIRTDFAAMTNLYRKQLGLINGAIGHGN</sequence>
<keyword evidence="1" id="KW-0282">Flagellum</keyword>
<proteinExistence type="predicted"/>
<keyword evidence="1" id="KW-0966">Cell projection</keyword>
<reference evidence="1" key="1">
    <citation type="journal article" date="2022" name="Toxins">
        <title>Genomic Analysis of Sphingopyxis sp. USTB-05 for Biodegrading Cyanobacterial Hepatotoxins.</title>
        <authorList>
            <person name="Liu C."/>
            <person name="Xu Q."/>
            <person name="Zhao Z."/>
            <person name="Zhang H."/>
            <person name="Liu X."/>
            <person name="Yin C."/>
            <person name="Liu Y."/>
            <person name="Yan H."/>
        </authorList>
    </citation>
    <scope>NUCLEOTIDE SEQUENCE</scope>
    <source>
        <strain evidence="1">NBD5</strain>
    </source>
</reference>
<evidence type="ECO:0000313" key="2">
    <source>
        <dbReference type="Proteomes" id="UP001056937"/>
    </source>
</evidence>
<organism evidence="1 2">
    <name type="scientific">Sphingomonas morindae</name>
    <dbReference type="NCBI Taxonomy" id="1541170"/>
    <lineage>
        <taxon>Bacteria</taxon>
        <taxon>Pseudomonadati</taxon>
        <taxon>Pseudomonadota</taxon>
        <taxon>Alphaproteobacteria</taxon>
        <taxon>Sphingomonadales</taxon>
        <taxon>Sphingomonadaceae</taxon>
        <taxon>Sphingomonas</taxon>
    </lineage>
</organism>
<protein>
    <submittedName>
        <fullName evidence="1">Flagellar biosynthesis protein FlgB</fullName>
    </submittedName>
</protein>
<keyword evidence="2" id="KW-1185">Reference proteome</keyword>
<dbReference type="RefSeq" id="WP_252167082.1">
    <property type="nucleotide sequence ID" value="NZ_CP084930.1"/>
</dbReference>
<gene>
    <name evidence="1" type="ORF">LHA26_01975</name>
</gene>
<evidence type="ECO:0000313" key="1">
    <source>
        <dbReference type="EMBL" id="USI73271.1"/>
    </source>
</evidence>
<accession>A0ABY4X8M9</accession>
<dbReference type="Proteomes" id="UP001056937">
    <property type="component" value="Chromosome 1"/>
</dbReference>
<name>A0ABY4X8M9_9SPHN</name>
<dbReference type="EMBL" id="CP084930">
    <property type="protein sequence ID" value="USI73271.1"/>
    <property type="molecule type" value="Genomic_DNA"/>
</dbReference>